<evidence type="ECO:0000256" key="7">
    <source>
        <dbReference type="ARBA" id="ARBA00023010"/>
    </source>
</evidence>
<dbReference type="EMBL" id="BSNJ01000002">
    <property type="protein sequence ID" value="GLQ20233.1"/>
    <property type="molecule type" value="Genomic_DNA"/>
</dbReference>
<comment type="caution">
    <text evidence="11">The sequence shown here is derived from an EMBL/GenBank/DDBJ whole genome shotgun (WGS) entry which is preliminary data.</text>
</comment>
<name>A0ABQ5UYK9_9PROT</name>
<dbReference type="HAMAP" id="MF_00236">
    <property type="entry name" value="TatA_E"/>
    <property type="match status" value="1"/>
</dbReference>
<evidence type="ECO:0000256" key="4">
    <source>
        <dbReference type="ARBA" id="ARBA00022692"/>
    </source>
</evidence>
<evidence type="ECO:0000256" key="8">
    <source>
        <dbReference type="ARBA" id="ARBA00023136"/>
    </source>
</evidence>
<keyword evidence="7 9" id="KW-0811">Translocation</keyword>
<keyword evidence="3 9" id="KW-1003">Cell membrane</keyword>
<dbReference type="PANTHER" id="PTHR42982:SF1">
    <property type="entry name" value="SEC-INDEPENDENT PROTEIN TRANSLOCASE PROTEIN TATA"/>
    <property type="match status" value="1"/>
</dbReference>
<keyword evidence="12" id="KW-1185">Reference proteome</keyword>
<dbReference type="Gene3D" id="1.20.5.3310">
    <property type="match status" value="1"/>
</dbReference>
<keyword evidence="4 9" id="KW-0812">Transmembrane</keyword>
<feature type="region of interest" description="Disordered" evidence="10">
    <location>
        <begin position="48"/>
        <end position="71"/>
    </location>
</feature>
<keyword evidence="5 9" id="KW-0653">Protein transport</keyword>
<evidence type="ECO:0000256" key="9">
    <source>
        <dbReference type="HAMAP-Rule" id="MF_00236"/>
    </source>
</evidence>
<evidence type="ECO:0000256" key="5">
    <source>
        <dbReference type="ARBA" id="ARBA00022927"/>
    </source>
</evidence>
<accession>A0ABQ5UYK9</accession>
<reference evidence="11" key="2">
    <citation type="submission" date="2023-01" db="EMBL/GenBank/DDBJ databases">
        <title>Draft genome sequence of Algimonas porphyrae strain NBRC 108216.</title>
        <authorList>
            <person name="Sun Q."/>
            <person name="Mori K."/>
        </authorList>
    </citation>
    <scope>NUCLEOTIDE SEQUENCE</scope>
    <source>
        <strain evidence="11">NBRC 108216</strain>
    </source>
</reference>
<organism evidence="11 12">
    <name type="scientific">Algimonas porphyrae</name>
    <dbReference type="NCBI Taxonomy" id="1128113"/>
    <lineage>
        <taxon>Bacteria</taxon>
        <taxon>Pseudomonadati</taxon>
        <taxon>Pseudomonadota</taxon>
        <taxon>Alphaproteobacteria</taxon>
        <taxon>Maricaulales</taxon>
        <taxon>Robiginitomaculaceae</taxon>
        <taxon>Algimonas</taxon>
    </lineage>
</organism>
<comment type="subcellular location">
    <subcellularLocation>
        <location evidence="1 9">Cell membrane</location>
        <topology evidence="1 9">Single-pass membrane protein</topology>
    </subcellularLocation>
</comment>
<evidence type="ECO:0000256" key="6">
    <source>
        <dbReference type="ARBA" id="ARBA00022989"/>
    </source>
</evidence>
<feature type="transmembrane region" description="Helical" evidence="9">
    <location>
        <begin position="6"/>
        <end position="22"/>
    </location>
</feature>
<dbReference type="InterPro" id="IPR003369">
    <property type="entry name" value="TatA/B/E"/>
</dbReference>
<sequence length="71" mass="7442">MFTAHPIGIIAILIIALLVFGGRGKISSIMGDLGKGITSFKKGLKDEASDTKEAATDPADDALDVTPRKKD</sequence>
<reference evidence="11" key="1">
    <citation type="journal article" date="2014" name="Int. J. Syst. Evol. Microbiol.">
        <title>Complete genome of a new Firmicutes species belonging to the dominant human colonic microbiota ('Ruminococcus bicirculans') reveals two chromosomes and a selective capacity to utilize plant glucans.</title>
        <authorList>
            <consortium name="NISC Comparative Sequencing Program"/>
            <person name="Wegmann U."/>
            <person name="Louis P."/>
            <person name="Goesmann A."/>
            <person name="Henrissat B."/>
            <person name="Duncan S.H."/>
            <person name="Flint H.J."/>
        </authorList>
    </citation>
    <scope>NUCLEOTIDE SEQUENCE</scope>
    <source>
        <strain evidence="11">NBRC 108216</strain>
    </source>
</reference>
<evidence type="ECO:0000313" key="11">
    <source>
        <dbReference type="EMBL" id="GLQ20233.1"/>
    </source>
</evidence>
<keyword evidence="2 9" id="KW-0813">Transport</keyword>
<evidence type="ECO:0000313" key="12">
    <source>
        <dbReference type="Proteomes" id="UP001161390"/>
    </source>
</evidence>
<evidence type="ECO:0000256" key="3">
    <source>
        <dbReference type="ARBA" id="ARBA00022475"/>
    </source>
</evidence>
<comment type="subunit">
    <text evidence="9">The Tat system comprises two distinct complexes: a TatABC complex, containing multiple copies of TatA, TatB and TatC subunits, and a separate TatA complex, containing only TatA subunits. Substrates initially bind to the TatABC complex, which probably triggers association of the separate TatA complex to form the active translocon.</text>
</comment>
<evidence type="ECO:0000256" key="1">
    <source>
        <dbReference type="ARBA" id="ARBA00004162"/>
    </source>
</evidence>
<dbReference type="PANTHER" id="PTHR42982">
    <property type="entry name" value="SEC-INDEPENDENT PROTEIN TRANSLOCASE PROTEIN TATA"/>
    <property type="match status" value="1"/>
</dbReference>
<dbReference type="InterPro" id="IPR006312">
    <property type="entry name" value="TatA/E"/>
</dbReference>
<evidence type="ECO:0000256" key="10">
    <source>
        <dbReference type="SAM" id="MobiDB-lite"/>
    </source>
</evidence>
<keyword evidence="6 9" id="KW-1133">Transmembrane helix</keyword>
<protein>
    <recommendedName>
        <fullName evidence="9">Sec-independent protein translocase protein TatA</fullName>
    </recommendedName>
</protein>
<keyword evidence="8 9" id="KW-0472">Membrane</keyword>
<proteinExistence type="inferred from homology"/>
<evidence type="ECO:0000256" key="2">
    <source>
        <dbReference type="ARBA" id="ARBA00022448"/>
    </source>
</evidence>
<comment type="function">
    <text evidence="9">Part of the twin-arginine translocation (Tat) system that transports large folded proteins containing a characteristic twin-arginine motif in their signal peptide across membranes. TatA could form the protein-conducting channel of the Tat system.</text>
</comment>
<dbReference type="RefSeq" id="WP_284370615.1">
    <property type="nucleotide sequence ID" value="NZ_BSNJ01000002.1"/>
</dbReference>
<dbReference type="Pfam" id="PF02416">
    <property type="entry name" value="TatA_B_E"/>
    <property type="match status" value="1"/>
</dbReference>
<gene>
    <name evidence="9" type="primary">tatA</name>
    <name evidence="11" type="ORF">GCM10007854_11880</name>
</gene>
<comment type="similarity">
    <text evidence="9">Belongs to the TatA/E family.</text>
</comment>
<dbReference type="Proteomes" id="UP001161390">
    <property type="component" value="Unassembled WGS sequence"/>
</dbReference>